<gene>
    <name evidence="1" type="ORF">OEV82_07140</name>
</gene>
<evidence type="ECO:0000313" key="2">
    <source>
        <dbReference type="Proteomes" id="UP001208656"/>
    </source>
</evidence>
<dbReference type="EMBL" id="JAOUSE010000016">
    <property type="protein sequence ID" value="MCU9594229.1"/>
    <property type="molecule type" value="Genomic_DNA"/>
</dbReference>
<dbReference type="Pfam" id="PF14044">
    <property type="entry name" value="NETI"/>
    <property type="match status" value="1"/>
</dbReference>
<sequence>MGKKKNKVRFELQENETIDECLNRMKQEGYVPVGKYEKPIFKEVIKEDGKVAYEPIRQQIVFEGKLMNDK</sequence>
<keyword evidence="2" id="KW-1185">Reference proteome</keyword>
<protein>
    <submittedName>
        <fullName evidence="1">NETI motif-containing protein</fullName>
    </submittedName>
</protein>
<dbReference type="Proteomes" id="UP001208656">
    <property type="component" value="Unassembled WGS sequence"/>
</dbReference>
<comment type="caution">
    <text evidence="1">The sequence shown here is derived from an EMBL/GenBank/DDBJ whole genome shotgun (WGS) entry which is preliminary data.</text>
</comment>
<evidence type="ECO:0000313" key="1">
    <source>
        <dbReference type="EMBL" id="MCU9594229.1"/>
    </source>
</evidence>
<organism evidence="1 2">
    <name type="scientific">Pallidibacillus thermolactis</name>
    <dbReference type="NCBI Taxonomy" id="251051"/>
    <lineage>
        <taxon>Bacteria</taxon>
        <taxon>Bacillati</taxon>
        <taxon>Bacillota</taxon>
        <taxon>Bacilli</taxon>
        <taxon>Bacillales</taxon>
        <taxon>Bacillaceae</taxon>
        <taxon>Pallidibacillus</taxon>
    </lineage>
</organism>
<reference evidence="1 2" key="1">
    <citation type="submission" date="2022-10" db="EMBL/GenBank/DDBJ databases">
        <title>Description of Fervidibacillus gen. nov. in the family Fervidibacillaceae fam. nov. with two species, Fervidibacillus albus sp. nov., and Fervidibacillus halotolerans sp. nov., isolated from tidal flat sediments.</title>
        <authorList>
            <person name="Kwon K.K."/>
            <person name="Yang S.-H."/>
        </authorList>
    </citation>
    <scope>NUCLEOTIDE SEQUENCE [LARGE SCALE GENOMIC DNA]</scope>
    <source>
        <strain evidence="1 2">DSM 23332</strain>
    </source>
</reference>
<proteinExistence type="predicted"/>
<accession>A0ABT2WEZ5</accession>
<dbReference type="InterPro" id="IPR025930">
    <property type="entry name" value="NETI"/>
</dbReference>
<dbReference type="RefSeq" id="WP_173658928.1">
    <property type="nucleotide sequence ID" value="NZ_JAOUSE010000016.1"/>
</dbReference>
<name>A0ABT2WEZ5_9BACI</name>